<feature type="compositionally biased region" description="Basic and acidic residues" evidence="1">
    <location>
        <begin position="55"/>
        <end position="70"/>
    </location>
</feature>
<dbReference type="AlphaFoldDB" id="A0A7Z8K046"/>
<dbReference type="Proteomes" id="UP000308121">
    <property type="component" value="Unassembled WGS sequence"/>
</dbReference>
<proteinExistence type="predicted"/>
<evidence type="ECO:0000313" key="3">
    <source>
        <dbReference type="Proteomes" id="UP000308121"/>
    </source>
</evidence>
<gene>
    <name evidence="2" type="ORF">FA014_06600</name>
</gene>
<dbReference type="EMBL" id="SZYE01000034">
    <property type="protein sequence ID" value="TKR24316.1"/>
    <property type="molecule type" value="Genomic_DNA"/>
</dbReference>
<dbReference type="InterPro" id="IPR019051">
    <property type="entry name" value="Trp_biosyn_TM_oprn/chp"/>
</dbReference>
<feature type="region of interest" description="Disordered" evidence="1">
    <location>
        <begin position="1"/>
        <end position="70"/>
    </location>
</feature>
<dbReference type="RefSeq" id="WP_195969186.1">
    <property type="nucleotide sequence ID" value="NZ_SZYE01000034.1"/>
</dbReference>
<evidence type="ECO:0000313" key="2">
    <source>
        <dbReference type="EMBL" id="TKR24316.1"/>
    </source>
</evidence>
<feature type="non-terminal residue" evidence="2">
    <location>
        <position position="1"/>
    </location>
</feature>
<organism evidence="2 3">
    <name type="scientific">Cellulomonas hominis</name>
    <dbReference type="NCBI Taxonomy" id="156981"/>
    <lineage>
        <taxon>Bacteria</taxon>
        <taxon>Bacillati</taxon>
        <taxon>Actinomycetota</taxon>
        <taxon>Actinomycetes</taxon>
        <taxon>Micrococcales</taxon>
        <taxon>Cellulomonadaceae</taxon>
        <taxon>Cellulomonas</taxon>
    </lineage>
</organism>
<feature type="compositionally biased region" description="Low complexity" evidence="1">
    <location>
        <begin position="25"/>
        <end position="51"/>
    </location>
</feature>
<comment type="caution">
    <text evidence="2">The sequence shown here is derived from an EMBL/GenBank/DDBJ whole genome shotgun (WGS) entry which is preliminary data.</text>
</comment>
<accession>A0A7Z8K046</accession>
<sequence>AVAVAPERASASWVAPTDRYERAGTEPAGAAPSSAEGAATESAAGAPAGGDAEPDERSTWDALSRGDDPT</sequence>
<name>A0A7Z8K046_9CELL</name>
<reference evidence="2 3" key="1">
    <citation type="submission" date="2019-05" db="EMBL/GenBank/DDBJ databases">
        <title>Genome sequence of Cellulomonas hominis strain CS1.</title>
        <authorList>
            <person name="Belmont J."/>
            <person name="Maclea K.S."/>
        </authorList>
    </citation>
    <scope>NUCLEOTIDE SEQUENCE [LARGE SCALE GENOMIC DNA]</scope>
    <source>
        <strain evidence="2 3">CS1</strain>
    </source>
</reference>
<evidence type="ECO:0000256" key="1">
    <source>
        <dbReference type="SAM" id="MobiDB-lite"/>
    </source>
</evidence>
<dbReference type="Pfam" id="PF09534">
    <property type="entry name" value="Trp_oprn_chp"/>
    <property type="match status" value="1"/>
</dbReference>
<protein>
    <submittedName>
        <fullName evidence="2">Uncharacterized protein</fullName>
    </submittedName>
</protein>